<name>A0A3D9BNL3_9RHOB</name>
<feature type="domain" description="HTH crp-type" evidence="4">
    <location>
        <begin position="172"/>
        <end position="246"/>
    </location>
</feature>
<dbReference type="PROSITE" id="PS51063">
    <property type="entry name" value="HTH_CRP_2"/>
    <property type="match status" value="1"/>
</dbReference>
<dbReference type="InterPro" id="IPR014710">
    <property type="entry name" value="RmlC-like_jellyroll"/>
</dbReference>
<protein>
    <submittedName>
        <fullName evidence="5">Crp/Fnr family transcriptional regulator</fullName>
    </submittedName>
</protein>
<comment type="caution">
    <text evidence="5">The sequence shown here is derived from an EMBL/GenBank/DDBJ whole genome shotgun (WGS) entry which is preliminary data.</text>
</comment>
<keyword evidence="3" id="KW-0804">Transcription</keyword>
<dbReference type="SUPFAM" id="SSF46785">
    <property type="entry name" value="Winged helix' DNA-binding domain"/>
    <property type="match status" value="1"/>
</dbReference>
<dbReference type="Pfam" id="PF13545">
    <property type="entry name" value="HTH_Crp_2"/>
    <property type="match status" value="1"/>
</dbReference>
<dbReference type="InterPro" id="IPR012318">
    <property type="entry name" value="HTH_CRP"/>
</dbReference>
<keyword evidence="2" id="KW-0238">DNA-binding</keyword>
<dbReference type="Gene3D" id="1.10.10.10">
    <property type="entry name" value="Winged helix-like DNA-binding domain superfamily/Winged helix DNA-binding domain"/>
    <property type="match status" value="1"/>
</dbReference>
<keyword evidence="1" id="KW-0805">Transcription regulation</keyword>
<evidence type="ECO:0000256" key="1">
    <source>
        <dbReference type="ARBA" id="ARBA00023015"/>
    </source>
</evidence>
<dbReference type="GO" id="GO:0006355">
    <property type="term" value="P:regulation of DNA-templated transcription"/>
    <property type="evidence" value="ECO:0007669"/>
    <property type="project" value="InterPro"/>
</dbReference>
<dbReference type="GO" id="GO:0003677">
    <property type="term" value="F:DNA binding"/>
    <property type="evidence" value="ECO:0007669"/>
    <property type="project" value="UniProtKB-KW"/>
</dbReference>
<accession>A0A3D9BNL3</accession>
<dbReference type="InterPro" id="IPR000595">
    <property type="entry name" value="cNMP-bd_dom"/>
</dbReference>
<dbReference type="SMART" id="SM00419">
    <property type="entry name" value="HTH_CRP"/>
    <property type="match status" value="1"/>
</dbReference>
<evidence type="ECO:0000256" key="3">
    <source>
        <dbReference type="ARBA" id="ARBA00023163"/>
    </source>
</evidence>
<reference evidence="5 6" key="1">
    <citation type="journal article" date="2017" name="Int. J. Syst. Evol. Microbiol.">
        <title>Rhodosalinus sediminis gen. nov., sp. nov., isolated from marine saltern.</title>
        <authorList>
            <person name="Guo L.Y."/>
            <person name="Ling S.K."/>
            <person name="Li C.M."/>
            <person name="Chen G.J."/>
            <person name="Du Z.J."/>
        </authorList>
    </citation>
    <scope>NUCLEOTIDE SEQUENCE [LARGE SCALE GENOMIC DNA]</scope>
    <source>
        <strain evidence="5 6">WDN1C137</strain>
    </source>
</reference>
<dbReference type="EMBL" id="QOHR01000022">
    <property type="protein sequence ID" value="REC55057.1"/>
    <property type="molecule type" value="Genomic_DNA"/>
</dbReference>
<evidence type="ECO:0000313" key="6">
    <source>
        <dbReference type="Proteomes" id="UP000257131"/>
    </source>
</evidence>
<gene>
    <name evidence="5" type="ORF">DRV84_12785</name>
</gene>
<evidence type="ECO:0000256" key="2">
    <source>
        <dbReference type="ARBA" id="ARBA00023125"/>
    </source>
</evidence>
<dbReference type="Pfam" id="PF00027">
    <property type="entry name" value="cNMP_binding"/>
    <property type="match status" value="1"/>
</dbReference>
<dbReference type="SUPFAM" id="SSF51206">
    <property type="entry name" value="cAMP-binding domain-like"/>
    <property type="match status" value="1"/>
</dbReference>
<dbReference type="Gene3D" id="2.60.120.10">
    <property type="entry name" value="Jelly Rolls"/>
    <property type="match status" value="1"/>
</dbReference>
<dbReference type="InterPro" id="IPR036390">
    <property type="entry name" value="WH_DNA-bd_sf"/>
</dbReference>
<evidence type="ECO:0000313" key="5">
    <source>
        <dbReference type="EMBL" id="REC55057.1"/>
    </source>
</evidence>
<evidence type="ECO:0000259" key="4">
    <source>
        <dbReference type="PROSITE" id="PS51063"/>
    </source>
</evidence>
<dbReference type="Proteomes" id="UP000257131">
    <property type="component" value="Unassembled WGS sequence"/>
</dbReference>
<dbReference type="InterPro" id="IPR036388">
    <property type="entry name" value="WH-like_DNA-bd_sf"/>
</dbReference>
<dbReference type="InterPro" id="IPR018490">
    <property type="entry name" value="cNMP-bd_dom_sf"/>
</dbReference>
<keyword evidence="6" id="KW-1185">Reference proteome</keyword>
<sequence length="265" mass="28426">MKPFAPRRHFLTGICLCSGGGHMNQELRVDPAHGATGHPGTTRSARRAVLARCRSRARVVERGADLLAEGGEAPGALWVLSGRIELRKTLADGRSVLFDMLFPVDVVHPAAVDMRSSEFEATAAETSRVALLSRDACARVERAGDGVGDLVGRLTAAGRARRSERLLRVVQGRGEERLAFLLLELALRTDARSVLAERPCRLRLPQRAMGEMVGLSTVHVCRVMTRLAERGVLRAERGGVELRDVAALAALAHAEPAALAGAILA</sequence>
<proteinExistence type="predicted"/>
<organism evidence="5 6">
    <name type="scientific">Rhodosalinus sediminis</name>
    <dbReference type="NCBI Taxonomy" id="1940533"/>
    <lineage>
        <taxon>Bacteria</taxon>
        <taxon>Pseudomonadati</taxon>
        <taxon>Pseudomonadota</taxon>
        <taxon>Alphaproteobacteria</taxon>
        <taxon>Rhodobacterales</taxon>
        <taxon>Paracoccaceae</taxon>
        <taxon>Rhodosalinus</taxon>
    </lineage>
</organism>
<dbReference type="AlphaFoldDB" id="A0A3D9BNL3"/>